<sequence length="88" mass="8691">MATGVMVGVQFPVDGSSDSPDWQPADPPGWVSTGWGTGTGCGSGIPPSPSACASGAVATASVNMPAVSSFVTQVKWIGIVALSDLLPD</sequence>
<evidence type="ECO:0000313" key="3">
    <source>
        <dbReference type="Proteomes" id="UP000192534"/>
    </source>
</evidence>
<dbReference type="AlphaFoldDB" id="A0A1X0IXP4"/>
<gene>
    <name evidence="2" type="ORF">BST42_11570</name>
</gene>
<feature type="region of interest" description="Disordered" evidence="1">
    <location>
        <begin position="12"/>
        <end position="42"/>
    </location>
</feature>
<name>A0A1X0IXP4_MYCRH</name>
<keyword evidence="3" id="KW-1185">Reference proteome</keyword>
<reference evidence="2 3" key="1">
    <citation type="submission" date="2016-12" db="EMBL/GenBank/DDBJ databases">
        <title>The new phylogeny of genus Mycobacterium.</title>
        <authorList>
            <person name="Tortoli E."/>
            <person name="Trovato A."/>
            <person name="Cirillo D.M."/>
        </authorList>
    </citation>
    <scope>NUCLEOTIDE SEQUENCE [LARGE SCALE GENOMIC DNA]</scope>
    <source>
        <strain evidence="2 3">DSM 44223</strain>
    </source>
</reference>
<evidence type="ECO:0000313" key="2">
    <source>
        <dbReference type="EMBL" id="ORB54009.1"/>
    </source>
</evidence>
<comment type="caution">
    <text evidence="2">The sequence shown here is derived from an EMBL/GenBank/DDBJ whole genome shotgun (WGS) entry which is preliminary data.</text>
</comment>
<proteinExistence type="predicted"/>
<accession>A0A1X0IXP4</accession>
<protein>
    <submittedName>
        <fullName evidence="2">Uncharacterized protein</fullName>
    </submittedName>
</protein>
<dbReference type="Proteomes" id="UP000192534">
    <property type="component" value="Unassembled WGS sequence"/>
</dbReference>
<organism evidence="2 3">
    <name type="scientific">Mycolicibacterium rhodesiae</name>
    <name type="common">Mycobacterium rhodesiae</name>
    <dbReference type="NCBI Taxonomy" id="36814"/>
    <lineage>
        <taxon>Bacteria</taxon>
        <taxon>Bacillati</taxon>
        <taxon>Actinomycetota</taxon>
        <taxon>Actinomycetes</taxon>
        <taxon>Mycobacteriales</taxon>
        <taxon>Mycobacteriaceae</taxon>
        <taxon>Mycolicibacterium</taxon>
    </lineage>
</organism>
<dbReference type="EMBL" id="MVIH01000004">
    <property type="protein sequence ID" value="ORB54009.1"/>
    <property type="molecule type" value="Genomic_DNA"/>
</dbReference>
<evidence type="ECO:0000256" key="1">
    <source>
        <dbReference type="SAM" id="MobiDB-lite"/>
    </source>
</evidence>